<sequence>MGHTPRSAGMLTVLRWPITLGHNHTCVRLVDRQTILKHRNPNNSDCKELQCEACIRRERARPRFLRETMCRAIQ</sequence>
<gene>
    <name evidence="1" type="ORF">EDB92DRAFT_1506057</name>
</gene>
<accession>A0AAD4QG01</accession>
<organism evidence="1 2">
    <name type="scientific">Lactarius akahatsu</name>
    <dbReference type="NCBI Taxonomy" id="416441"/>
    <lineage>
        <taxon>Eukaryota</taxon>
        <taxon>Fungi</taxon>
        <taxon>Dikarya</taxon>
        <taxon>Basidiomycota</taxon>
        <taxon>Agaricomycotina</taxon>
        <taxon>Agaricomycetes</taxon>
        <taxon>Russulales</taxon>
        <taxon>Russulaceae</taxon>
        <taxon>Lactarius</taxon>
    </lineage>
</organism>
<evidence type="ECO:0000313" key="2">
    <source>
        <dbReference type="Proteomes" id="UP001201163"/>
    </source>
</evidence>
<dbReference type="AlphaFoldDB" id="A0AAD4QG01"/>
<keyword evidence="2" id="KW-1185">Reference proteome</keyword>
<dbReference type="Proteomes" id="UP001201163">
    <property type="component" value="Unassembled WGS sequence"/>
</dbReference>
<protein>
    <submittedName>
        <fullName evidence="1">Uncharacterized protein</fullName>
    </submittedName>
</protein>
<dbReference type="EMBL" id="JAKELL010000008">
    <property type="protein sequence ID" value="KAH8996597.1"/>
    <property type="molecule type" value="Genomic_DNA"/>
</dbReference>
<comment type="caution">
    <text evidence="1">The sequence shown here is derived from an EMBL/GenBank/DDBJ whole genome shotgun (WGS) entry which is preliminary data.</text>
</comment>
<evidence type="ECO:0000313" key="1">
    <source>
        <dbReference type="EMBL" id="KAH8996597.1"/>
    </source>
</evidence>
<reference evidence="1" key="1">
    <citation type="submission" date="2022-01" db="EMBL/GenBank/DDBJ databases">
        <title>Comparative genomics reveals a dynamic genome evolution in the ectomycorrhizal milk-cap (Lactarius) mushrooms.</title>
        <authorList>
            <consortium name="DOE Joint Genome Institute"/>
            <person name="Lebreton A."/>
            <person name="Tang N."/>
            <person name="Kuo A."/>
            <person name="LaButti K."/>
            <person name="Drula E."/>
            <person name="Barry K."/>
            <person name="Clum A."/>
            <person name="Lipzen A."/>
            <person name="Mousain D."/>
            <person name="Ng V."/>
            <person name="Wang R."/>
            <person name="Wang X."/>
            <person name="Dai Y."/>
            <person name="Henrissat B."/>
            <person name="Grigoriev I.V."/>
            <person name="Guerin-Laguette A."/>
            <person name="Yu F."/>
            <person name="Martin F.M."/>
        </authorList>
    </citation>
    <scope>NUCLEOTIDE SEQUENCE</scope>
    <source>
        <strain evidence="1">QP</strain>
    </source>
</reference>
<name>A0AAD4QG01_9AGAM</name>
<proteinExistence type="predicted"/>